<dbReference type="InterPro" id="IPR029063">
    <property type="entry name" value="SAM-dependent_MTases_sf"/>
</dbReference>
<evidence type="ECO:0000256" key="2">
    <source>
        <dbReference type="ARBA" id="ARBA00022691"/>
    </source>
</evidence>
<accession>A0A1M7UGG4</accession>
<dbReference type="CDD" id="cd02440">
    <property type="entry name" value="AdoMet_MTases"/>
    <property type="match status" value="1"/>
</dbReference>
<evidence type="ECO:0000256" key="7">
    <source>
        <dbReference type="ARBA" id="ARBA00047943"/>
    </source>
</evidence>
<evidence type="ECO:0000256" key="3">
    <source>
        <dbReference type="ARBA" id="ARBA00034487"/>
    </source>
</evidence>
<keyword evidence="10" id="KW-0489">Methyltransferase</keyword>
<dbReference type="GO" id="GO:0030791">
    <property type="term" value="F:arsenite methyltransferase activity"/>
    <property type="evidence" value="ECO:0007669"/>
    <property type="project" value="UniProtKB-EC"/>
</dbReference>
<keyword evidence="10" id="KW-0830">Ubiquinone</keyword>
<feature type="domain" description="Methyltransferase" evidence="9">
    <location>
        <begin position="65"/>
        <end position="218"/>
    </location>
</feature>
<dbReference type="STRING" id="1121395.SAMN02745215_03721"/>
<name>A0A1M7UGG4_9FIRM</name>
<dbReference type="InterPro" id="IPR025714">
    <property type="entry name" value="Methyltranfer_dom"/>
</dbReference>
<dbReference type="SUPFAM" id="SSF53335">
    <property type="entry name" value="S-adenosyl-L-methionine-dependent methyltransferases"/>
    <property type="match status" value="1"/>
</dbReference>
<dbReference type="Pfam" id="PF13847">
    <property type="entry name" value="Methyltransf_31"/>
    <property type="match status" value="1"/>
</dbReference>
<evidence type="ECO:0000256" key="4">
    <source>
        <dbReference type="ARBA" id="ARBA00034521"/>
    </source>
</evidence>
<organism evidence="10 11">
    <name type="scientific">Desulfitobacterium chlororespirans DSM 11544</name>
    <dbReference type="NCBI Taxonomy" id="1121395"/>
    <lineage>
        <taxon>Bacteria</taxon>
        <taxon>Bacillati</taxon>
        <taxon>Bacillota</taxon>
        <taxon>Clostridia</taxon>
        <taxon>Eubacteriales</taxon>
        <taxon>Desulfitobacteriaceae</taxon>
        <taxon>Desulfitobacterium</taxon>
    </lineage>
</organism>
<comment type="catalytic activity">
    <reaction evidence="7">
        <text>arsenic triglutathione + 2 [thioredoxin]-dithiol + 2 S-adenosyl-L-methionine + H2O = dimethylarsinous acid + 2 [thioredoxin]-disulfide + 3 glutathione + 2 S-adenosyl-L-homocysteine + 2 H(+)</text>
        <dbReference type="Rhea" id="RHEA:69464"/>
        <dbReference type="Rhea" id="RHEA-COMP:10698"/>
        <dbReference type="Rhea" id="RHEA-COMP:10700"/>
        <dbReference type="ChEBI" id="CHEBI:15377"/>
        <dbReference type="ChEBI" id="CHEBI:15378"/>
        <dbReference type="ChEBI" id="CHEBI:23808"/>
        <dbReference type="ChEBI" id="CHEBI:29950"/>
        <dbReference type="ChEBI" id="CHEBI:50058"/>
        <dbReference type="ChEBI" id="CHEBI:57856"/>
        <dbReference type="ChEBI" id="CHEBI:57925"/>
        <dbReference type="ChEBI" id="CHEBI:59789"/>
        <dbReference type="ChEBI" id="CHEBI:183640"/>
        <dbReference type="EC" id="2.1.1.137"/>
    </reaction>
</comment>
<comment type="catalytic activity">
    <reaction evidence="6">
        <text>arsenic triglutathione + [thioredoxin]-dithiol + S-adenosyl-L-methionine + 2 H2O = methylarsonous acid + [thioredoxin]-disulfide + 3 glutathione + S-adenosyl-L-homocysteine + H(+)</text>
        <dbReference type="Rhea" id="RHEA:69460"/>
        <dbReference type="Rhea" id="RHEA-COMP:10698"/>
        <dbReference type="Rhea" id="RHEA-COMP:10700"/>
        <dbReference type="ChEBI" id="CHEBI:15377"/>
        <dbReference type="ChEBI" id="CHEBI:15378"/>
        <dbReference type="ChEBI" id="CHEBI:17826"/>
        <dbReference type="ChEBI" id="CHEBI:29950"/>
        <dbReference type="ChEBI" id="CHEBI:50058"/>
        <dbReference type="ChEBI" id="CHEBI:57856"/>
        <dbReference type="ChEBI" id="CHEBI:57925"/>
        <dbReference type="ChEBI" id="CHEBI:59789"/>
        <dbReference type="ChEBI" id="CHEBI:183640"/>
        <dbReference type="EC" id="2.1.1.137"/>
    </reaction>
</comment>
<comment type="similarity">
    <text evidence="3">Belongs to the methyltransferase superfamily. Arsenite methyltransferase family.</text>
</comment>
<dbReference type="EC" id="2.1.1.137" evidence="4"/>
<evidence type="ECO:0000259" key="9">
    <source>
        <dbReference type="Pfam" id="PF13847"/>
    </source>
</evidence>
<comment type="catalytic activity">
    <reaction evidence="8">
        <text>arsenic triglutathione + 3 [thioredoxin]-dithiol + 3 S-adenosyl-L-methionine = trimethylarsine + 3 [thioredoxin]-disulfide + 3 glutathione + 3 S-adenosyl-L-homocysteine + 3 H(+)</text>
        <dbReference type="Rhea" id="RHEA:69432"/>
        <dbReference type="Rhea" id="RHEA-COMP:10698"/>
        <dbReference type="Rhea" id="RHEA-COMP:10700"/>
        <dbReference type="ChEBI" id="CHEBI:15378"/>
        <dbReference type="ChEBI" id="CHEBI:27130"/>
        <dbReference type="ChEBI" id="CHEBI:29950"/>
        <dbReference type="ChEBI" id="CHEBI:50058"/>
        <dbReference type="ChEBI" id="CHEBI:57856"/>
        <dbReference type="ChEBI" id="CHEBI:57925"/>
        <dbReference type="ChEBI" id="CHEBI:59789"/>
        <dbReference type="ChEBI" id="CHEBI:183640"/>
        <dbReference type="EC" id="2.1.1.137"/>
    </reaction>
</comment>
<protein>
    <recommendedName>
        <fullName evidence="5">Arsenite methyltransferase</fullName>
        <ecNumber evidence="4">2.1.1.137</ecNumber>
    </recommendedName>
</protein>
<dbReference type="Proteomes" id="UP000184010">
    <property type="component" value="Unassembled WGS sequence"/>
</dbReference>
<gene>
    <name evidence="10" type="ORF">SAMN02745215_03721</name>
</gene>
<evidence type="ECO:0000256" key="1">
    <source>
        <dbReference type="ARBA" id="ARBA00022679"/>
    </source>
</evidence>
<dbReference type="PANTHER" id="PTHR43675">
    <property type="entry name" value="ARSENITE METHYLTRANSFERASE"/>
    <property type="match status" value="1"/>
</dbReference>
<evidence type="ECO:0000256" key="6">
    <source>
        <dbReference type="ARBA" id="ARBA00047941"/>
    </source>
</evidence>
<dbReference type="RefSeq" id="WP_072773964.1">
    <property type="nucleotide sequence ID" value="NZ_FRDN01000012.1"/>
</dbReference>
<dbReference type="GO" id="GO:0032259">
    <property type="term" value="P:methylation"/>
    <property type="evidence" value="ECO:0007669"/>
    <property type="project" value="UniProtKB-KW"/>
</dbReference>
<dbReference type="Gene3D" id="3.40.50.150">
    <property type="entry name" value="Vaccinia Virus protein VP39"/>
    <property type="match status" value="1"/>
</dbReference>
<keyword evidence="2" id="KW-0949">S-adenosyl-L-methionine</keyword>
<sequence>MNEVIENVKEYYGKVLHSTADLQSKACCCSPDSMPKEVKKALTLIADEVINRYYGCGSPLPPLLEGMTVLDLGCGSGRDVYVAAQLVGEYGQVIGVDMTQEQLDVARKYEDEQRQRFGYAKSNVKFLNGYIEDLRTVGISDSSVDIVISNCVVNLSPDKEKVFAEIWRVLKPGGELYFSDVFADRRIPEYLAADPVLRGECIGGALYYEDFRRIMQRVGFTDFRYKSIRNIDLDNEAIIEKVGFANFTERTVRAFKLDDLEDICEDYGQIAVYNGSIPSSPHFFDLDDHHRFFTGKPLLVCGNTTAMLAKTRFASAFRVTGERSTHYGAFGGCGGKSETNCFDTGSSCGC</sequence>
<reference evidence="11" key="1">
    <citation type="submission" date="2016-12" db="EMBL/GenBank/DDBJ databases">
        <authorList>
            <person name="Varghese N."/>
            <person name="Submissions S."/>
        </authorList>
    </citation>
    <scope>NUCLEOTIDE SEQUENCE [LARGE SCALE GENOMIC DNA]</scope>
    <source>
        <strain evidence="11">DSM 11544</strain>
    </source>
</reference>
<dbReference type="PANTHER" id="PTHR43675:SF8">
    <property type="entry name" value="ARSENITE METHYLTRANSFERASE"/>
    <property type="match status" value="1"/>
</dbReference>
<keyword evidence="1" id="KW-0808">Transferase</keyword>
<evidence type="ECO:0000256" key="5">
    <source>
        <dbReference type="ARBA" id="ARBA00034545"/>
    </source>
</evidence>
<evidence type="ECO:0000313" key="10">
    <source>
        <dbReference type="EMBL" id="SHN82036.1"/>
    </source>
</evidence>
<evidence type="ECO:0000256" key="8">
    <source>
        <dbReference type="ARBA" id="ARBA00048428"/>
    </source>
</evidence>
<keyword evidence="11" id="KW-1185">Reference proteome</keyword>
<dbReference type="InterPro" id="IPR026669">
    <property type="entry name" value="Arsenite_MeTrfase-like"/>
</dbReference>
<dbReference type="EMBL" id="FRDN01000012">
    <property type="protein sequence ID" value="SHN82036.1"/>
    <property type="molecule type" value="Genomic_DNA"/>
</dbReference>
<dbReference type="AlphaFoldDB" id="A0A1M7UGG4"/>
<evidence type="ECO:0000313" key="11">
    <source>
        <dbReference type="Proteomes" id="UP000184010"/>
    </source>
</evidence>
<proteinExistence type="inferred from homology"/>
<dbReference type="Gene3D" id="3.40.5.100">
    <property type="match status" value="1"/>
</dbReference>